<feature type="compositionally biased region" description="Basic and acidic residues" evidence="6">
    <location>
        <begin position="1"/>
        <end position="27"/>
    </location>
</feature>
<evidence type="ECO:0000256" key="4">
    <source>
        <dbReference type="ARBA" id="ARBA00022490"/>
    </source>
</evidence>
<dbReference type="PANTHER" id="PTHR33602:SF1">
    <property type="entry name" value="REGULATORY PROTEIN RECX FAMILY PROTEIN"/>
    <property type="match status" value="1"/>
</dbReference>
<evidence type="ECO:0000259" key="7">
    <source>
        <dbReference type="Pfam" id="PF02631"/>
    </source>
</evidence>
<dbReference type="Pfam" id="PF02631">
    <property type="entry name" value="RecX_HTH2"/>
    <property type="match status" value="1"/>
</dbReference>
<dbReference type="PANTHER" id="PTHR33602">
    <property type="entry name" value="REGULATORY PROTEIN RECX FAMILY PROTEIN"/>
    <property type="match status" value="1"/>
</dbReference>
<comment type="caution">
    <text evidence="8">The sequence shown here is derived from an EMBL/GenBank/DDBJ whole genome shotgun (WGS) entry which is preliminary data.</text>
</comment>
<name>A0ABV8UNJ6_9PROT</name>
<dbReference type="InterPro" id="IPR003783">
    <property type="entry name" value="Regulatory_RecX"/>
</dbReference>
<dbReference type="InterPro" id="IPR053924">
    <property type="entry name" value="RecX_HTH_2nd"/>
</dbReference>
<evidence type="ECO:0000256" key="2">
    <source>
        <dbReference type="ARBA" id="ARBA00009695"/>
    </source>
</evidence>
<comment type="subcellular location">
    <subcellularLocation>
        <location evidence="1 5">Cytoplasm</location>
    </subcellularLocation>
</comment>
<dbReference type="RefSeq" id="WP_382422666.1">
    <property type="nucleotide sequence ID" value="NZ_JBHSCW010000007.1"/>
</dbReference>
<evidence type="ECO:0000256" key="3">
    <source>
        <dbReference type="ARBA" id="ARBA00018111"/>
    </source>
</evidence>
<evidence type="ECO:0000256" key="6">
    <source>
        <dbReference type="SAM" id="MobiDB-lite"/>
    </source>
</evidence>
<keyword evidence="9" id="KW-1185">Reference proteome</keyword>
<feature type="region of interest" description="Disordered" evidence="6">
    <location>
        <begin position="1"/>
        <end position="39"/>
    </location>
</feature>
<dbReference type="InterPro" id="IPR036388">
    <property type="entry name" value="WH-like_DNA-bd_sf"/>
</dbReference>
<organism evidence="8 9">
    <name type="scientific">Fodinicurvata halophila</name>
    <dbReference type="NCBI Taxonomy" id="1419723"/>
    <lineage>
        <taxon>Bacteria</taxon>
        <taxon>Pseudomonadati</taxon>
        <taxon>Pseudomonadota</taxon>
        <taxon>Alphaproteobacteria</taxon>
        <taxon>Rhodospirillales</taxon>
        <taxon>Rhodovibrionaceae</taxon>
        <taxon>Fodinicurvata</taxon>
    </lineage>
</organism>
<comment type="function">
    <text evidence="5">Modulates RecA activity.</text>
</comment>
<evidence type="ECO:0000256" key="1">
    <source>
        <dbReference type="ARBA" id="ARBA00004496"/>
    </source>
</evidence>
<evidence type="ECO:0000256" key="5">
    <source>
        <dbReference type="HAMAP-Rule" id="MF_01114"/>
    </source>
</evidence>
<dbReference type="EMBL" id="JBHSCW010000007">
    <property type="protein sequence ID" value="MFC4352316.1"/>
    <property type="molecule type" value="Genomic_DNA"/>
</dbReference>
<reference evidence="9" key="1">
    <citation type="journal article" date="2019" name="Int. J. Syst. Evol. Microbiol.">
        <title>The Global Catalogue of Microorganisms (GCM) 10K type strain sequencing project: providing services to taxonomists for standard genome sequencing and annotation.</title>
        <authorList>
            <consortium name="The Broad Institute Genomics Platform"/>
            <consortium name="The Broad Institute Genome Sequencing Center for Infectious Disease"/>
            <person name="Wu L."/>
            <person name="Ma J."/>
        </authorList>
    </citation>
    <scope>NUCLEOTIDE SEQUENCE [LARGE SCALE GENOMIC DNA]</scope>
    <source>
        <strain evidence="9">CECT 8472</strain>
    </source>
</reference>
<gene>
    <name evidence="5" type="primary">recX</name>
    <name evidence="8" type="ORF">ACFOW6_12275</name>
</gene>
<protein>
    <recommendedName>
        <fullName evidence="3 5">Regulatory protein RecX</fullName>
    </recommendedName>
</protein>
<proteinExistence type="inferred from homology"/>
<sequence length="217" mass="25005">MDSSRKQDRNSADTRDPGPQESDERQAKSKQRRQPRRITPAYLERAALFYLERYVTSEANLRRVLRRKVKRSLEVHGGDQDEAERWIEELIVRLRRNGFLDDAAYAQGLARSLHRRGKSARAIEGKLREKGVEAGLIEDALEDLEAEKPNSEFRAAVAFARRRRLGPFREESRREERRERDLAALGRQGFSYALARCIVEAEDVATLEEMLAADPQA</sequence>
<dbReference type="Proteomes" id="UP001595799">
    <property type="component" value="Unassembled WGS sequence"/>
</dbReference>
<feature type="domain" description="RecX second three-helical" evidence="7">
    <location>
        <begin position="101"/>
        <end position="141"/>
    </location>
</feature>
<dbReference type="Gene3D" id="1.10.10.10">
    <property type="entry name" value="Winged helix-like DNA-binding domain superfamily/Winged helix DNA-binding domain"/>
    <property type="match status" value="1"/>
</dbReference>
<dbReference type="HAMAP" id="MF_01114">
    <property type="entry name" value="RecX"/>
    <property type="match status" value="1"/>
</dbReference>
<accession>A0ABV8UNJ6</accession>
<comment type="similarity">
    <text evidence="2 5">Belongs to the RecX family.</text>
</comment>
<keyword evidence="4 5" id="KW-0963">Cytoplasm</keyword>
<evidence type="ECO:0000313" key="8">
    <source>
        <dbReference type="EMBL" id="MFC4352316.1"/>
    </source>
</evidence>
<evidence type="ECO:0000313" key="9">
    <source>
        <dbReference type="Proteomes" id="UP001595799"/>
    </source>
</evidence>